<dbReference type="SUPFAM" id="SSF46785">
    <property type="entry name" value="Winged helix' DNA-binding domain"/>
    <property type="match status" value="1"/>
</dbReference>
<dbReference type="CDD" id="cd07377">
    <property type="entry name" value="WHTH_GntR"/>
    <property type="match status" value="1"/>
</dbReference>
<comment type="caution">
    <text evidence="5">The sequence shown here is derived from an EMBL/GenBank/DDBJ whole genome shotgun (WGS) entry which is preliminary data.</text>
</comment>
<evidence type="ECO:0000256" key="1">
    <source>
        <dbReference type="ARBA" id="ARBA00023015"/>
    </source>
</evidence>
<protein>
    <recommendedName>
        <fullName evidence="4">HTH gntR-type domain-containing protein</fullName>
    </recommendedName>
</protein>
<dbReference type="EMBL" id="AODF01000030">
    <property type="protein sequence ID" value="EUJ28035.1"/>
    <property type="molecule type" value="Genomic_DNA"/>
</dbReference>
<proteinExistence type="predicted"/>
<dbReference type="InterPro" id="IPR036388">
    <property type="entry name" value="WH-like_DNA-bd_sf"/>
</dbReference>
<evidence type="ECO:0000256" key="3">
    <source>
        <dbReference type="ARBA" id="ARBA00023163"/>
    </source>
</evidence>
<organism evidence="5 6">
    <name type="scientific">Listeria floridensis FSL S10-1187</name>
    <dbReference type="NCBI Taxonomy" id="1265817"/>
    <lineage>
        <taxon>Bacteria</taxon>
        <taxon>Bacillati</taxon>
        <taxon>Bacillota</taxon>
        <taxon>Bacilli</taxon>
        <taxon>Bacillales</taxon>
        <taxon>Listeriaceae</taxon>
        <taxon>Listeria</taxon>
    </lineage>
</organism>
<dbReference type="Proteomes" id="UP000019249">
    <property type="component" value="Unassembled WGS sequence"/>
</dbReference>
<evidence type="ECO:0000256" key="2">
    <source>
        <dbReference type="ARBA" id="ARBA00023125"/>
    </source>
</evidence>
<dbReference type="PANTHER" id="PTHR38445">
    <property type="entry name" value="HTH-TYPE TRANSCRIPTIONAL REPRESSOR YTRA"/>
    <property type="match status" value="1"/>
</dbReference>
<dbReference type="InterPro" id="IPR000524">
    <property type="entry name" value="Tscrpt_reg_HTH_GntR"/>
</dbReference>
<sequence>MLLRISPDAEEAIYVQIRNQIVEGIAKGELEYGEKLPSVRSLAADIGVNFHTVNKAYQLLEREGFILIHNKKGVTVRPEGIEKADGAYFEKLHQSLRTLISEAAARSVPRDVFLKDCESIYSEIEQEQERSAK</sequence>
<dbReference type="PROSITE" id="PS50949">
    <property type="entry name" value="HTH_GNTR"/>
    <property type="match status" value="1"/>
</dbReference>
<dbReference type="Gene3D" id="1.10.10.10">
    <property type="entry name" value="Winged helix-like DNA-binding domain superfamily/Winged helix DNA-binding domain"/>
    <property type="match status" value="1"/>
</dbReference>
<dbReference type="Pfam" id="PF00392">
    <property type="entry name" value="GntR"/>
    <property type="match status" value="1"/>
</dbReference>
<dbReference type="SMART" id="SM00345">
    <property type="entry name" value="HTH_GNTR"/>
    <property type="match status" value="1"/>
</dbReference>
<keyword evidence="6" id="KW-1185">Reference proteome</keyword>
<gene>
    <name evidence="5" type="ORF">MFLO_12771</name>
</gene>
<accession>A0ABN0RD53</accession>
<keyword evidence="2" id="KW-0238">DNA-binding</keyword>
<evidence type="ECO:0000313" key="6">
    <source>
        <dbReference type="Proteomes" id="UP000019249"/>
    </source>
</evidence>
<dbReference type="RefSeq" id="WP_036098072.1">
    <property type="nucleotide sequence ID" value="NZ_AODF01000030.1"/>
</dbReference>
<dbReference type="InterPro" id="IPR036390">
    <property type="entry name" value="WH_DNA-bd_sf"/>
</dbReference>
<evidence type="ECO:0000259" key="4">
    <source>
        <dbReference type="PROSITE" id="PS50949"/>
    </source>
</evidence>
<dbReference type="PANTHER" id="PTHR38445:SF12">
    <property type="entry name" value="GNTR-FAMILY TRANSCRIPTIONAL REGULATOR"/>
    <property type="match status" value="1"/>
</dbReference>
<keyword evidence="3" id="KW-0804">Transcription</keyword>
<evidence type="ECO:0000313" key="5">
    <source>
        <dbReference type="EMBL" id="EUJ28035.1"/>
    </source>
</evidence>
<reference evidence="5 6" key="1">
    <citation type="journal article" date="2014" name="Int. J. Syst. Evol. Microbiol.">
        <title>Listeria floridensis sp. nov., Listeria aquatica sp. nov., Listeria cornellensis sp. nov., Listeria riparia sp. nov. and Listeria grandensis sp. nov., from agricultural and natural environments.</title>
        <authorList>
            <person name="den Bakker H.C."/>
            <person name="Warchocki S."/>
            <person name="Wright E.M."/>
            <person name="Allred A.F."/>
            <person name="Ahlstrom C."/>
            <person name="Manuel C.S."/>
            <person name="Stasiewicz M.J."/>
            <person name="Burrell A."/>
            <person name="Roof S."/>
            <person name="Strawn L."/>
            <person name="Fortes E.D."/>
            <person name="Nightingale K.K."/>
            <person name="Kephart D."/>
            <person name="Wiedmann M."/>
        </authorList>
    </citation>
    <scope>NUCLEOTIDE SEQUENCE [LARGE SCALE GENOMIC DNA]</scope>
    <source>
        <strain evidence="5 6">FSL S10-1187</strain>
    </source>
</reference>
<keyword evidence="1" id="KW-0805">Transcription regulation</keyword>
<name>A0ABN0RD53_9LIST</name>
<feature type="domain" description="HTH gntR-type" evidence="4">
    <location>
        <begin position="11"/>
        <end position="79"/>
    </location>
</feature>